<dbReference type="PANTHER" id="PTHR38342:SF1">
    <property type="entry name" value="SLR5037 PROTEIN"/>
    <property type="match status" value="1"/>
</dbReference>
<dbReference type="Proteomes" id="UP000360750">
    <property type="component" value="Unassembled WGS sequence"/>
</dbReference>
<evidence type="ECO:0000313" key="3">
    <source>
        <dbReference type="Proteomes" id="UP000360750"/>
    </source>
</evidence>
<gene>
    <name evidence="2" type="ORF">NCTC8139_03155</name>
</gene>
<dbReference type="PIRSF" id="PIRSF021774">
    <property type="entry name" value="UCP021774"/>
    <property type="match status" value="1"/>
</dbReference>
<feature type="domain" description="DUF302" evidence="1">
    <location>
        <begin position="53"/>
        <end position="118"/>
    </location>
</feature>
<comment type="caution">
    <text evidence="2">The sequence shown here is derived from an EMBL/GenBank/DDBJ whole genome shotgun (WGS) entry which is preliminary data.</text>
</comment>
<evidence type="ECO:0000259" key="1">
    <source>
        <dbReference type="Pfam" id="PF03625"/>
    </source>
</evidence>
<name>A0ABD7V5L6_9ACTN</name>
<proteinExistence type="predicted"/>
<dbReference type="CDD" id="cd14797">
    <property type="entry name" value="DUF302"/>
    <property type="match status" value="1"/>
</dbReference>
<dbReference type="EMBL" id="CAACYD010000007">
    <property type="protein sequence ID" value="VFA89588.1"/>
    <property type="molecule type" value="Genomic_DNA"/>
</dbReference>
<sequence>MGAYPAVAAGHVPTREDAMELGYRTTLQTTFDDAVARTREALGEVGFGVLTEIDVTATLKKKLDEDMENYLILGACNPQFAHRALGVDRQIGLLLPCNVVVRDDPEHEGSVIVEAMNPDVMVAVTDAPGLPEVAAGAGELLRNAIGSLTVK</sequence>
<dbReference type="Pfam" id="PF03625">
    <property type="entry name" value="DUF302"/>
    <property type="match status" value="1"/>
</dbReference>
<dbReference type="InterPro" id="IPR016796">
    <property type="entry name" value="UCP021774"/>
</dbReference>
<dbReference type="InterPro" id="IPR035923">
    <property type="entry name" value="TT1751-like_sf"/>
</dbReference>
<dbReference type="Gene3D" id="3.30.310.70">
    <property type="entry name" value="TT1751-like domain"/>
    <property type="match status" value="1"/>
</dbReference>
<dbReference type="PANTHER" id="PTHR38342">
    <property type="entry name" value="SLR5037 PROTEIN"/>
    <property type="match status" value="1"/>
</dbReference>
<protein>
    <submittedName>
        <fullName evidence="2">Uncharacterized conserved protein</fullName>
    </submittedName>
</protein>
<reference evidence="2 3" key="1">
    <citation type="submission" date="2019-02" db="EMBL/GenBank/DDBJ databases">
        <authorList>
            <consortium name="Pathogen Informatics"/>
        </authorList>
    </citation>
    <scope>NUCLEOTIDE SEQUENCE [LARGE SCALE GENOMIC DNA]</scope>
    <source>
        <strain evidence="2 3">3012STDY6756503</strain>
    </source>
</reference>
<organism evidence="2 3">
    <name type="scientific">Gordonia paraffinivorans</name>
    <dbReference type="NCBI Taxonomy" id="175628"/>
    <lineage>
        <taxon>Bacteria</taxon>
        <taxon>Bacillati</taxon>
        <taxon>Actinomycetota</taxon>
        <taxon>Actinomycetes</taxon>
        <taxon>Mycobacteriales</taxon>
        <taxon>Gordoniaceae</taxon>
        <taxon>Gordonia</taxon>
    </lineage>
</organism>
<accession>A0ABD7V5L6</accession>
<evidence type="ECO:0000313" key="2">
    <source>
        <dbReference type="EMBL" id="VFA89588.1"/>
    </source>
</evidence>
<dbReference type="SUPFAM" id="SSF103247">
    <property type="entry name" value="TT1751-like"/>
    <property type="match status" value="1"/>
</dbReference>
<dbReference type="InterPro" id="IPR005180">
    <property type="entry name" value="DUF302"/>
</dbReference>
<dbReference type="AlphaFoldDB" id="A0ABD7V5L6"/>